<reference evidence="4" key="4">
    <citation type="journal article" date="2015" name="G3 (Bethesda)">
        <title>Genome sequences of three phytopathogenic species of the Magnaporthaceae family of fungi.</title>
        <authorList>
            <person name="Okagaki L.H."/>
            <person name="Nunes C.C."/>
            <person name="Sailsbery J."/>
            <person name="Clay B."/>
            <person name="Brown D."/>
            <person name="John T."/>
            <person name="Oh Y."/>
            <person name="Young N."/>
            <person name="Fitzgerald M."/>
            <person name="Haas B.J."/>
            <person name="Zeng Q."/>
            <person name="Young S."/>
            <person name="Adiconis X."/>
            <person name="Fan L."/>
            <person name="Levin J.Z."/>
            <person name="Mitchell T.K."/>
            <person name="Okubara P.A."/>
            <person name="Farman M.L."/>
            <person name="Kohn L.M."/>
            <person name="Birren B."/>
            <person name="Ma L.-J."/>
            <person name="Dean R.A."/>
        </authorList>
    </citation>
    <scope>NUCLEOTIDE SEQUENCE</scope>
    <source>
        <strain evidence="4">ATCC 64411 / 73-15</strain>
    </source>
</reference>
<keyword evidence="5" id="KW-1185">Reference proteome</keyword>
<evidence type="ECO:0000256" key="1">
    <source>
        <dbReference type="SAM" id="MobiDB-lite"/>
    </source>
</evidence>
<dbReference type="AlphaFoldDB" id="A0A0C4EF58"/>
<evidence type="ECO:0000313" key="5">
    <source>
        <dbReference type="Proteomes" id="UP000011715"/>
    </source>
</evidence>
<feature type="signal peptide" evidence="2">
    <location>
        <begin position="1"/>
        <end position="26"/>
    </location>
</feature>
<sequence length="267" mass="28862">MVWRFGFKLFFLCIFSLFLGVKTSWCRKACTRANAAEDKRWTWQKMKFSGDHEEMKLGEDVGPEEPDGFKKNIHPSLSFRLGLAPTNGKQQLLCRFLLGVPQQGSNHASSMTARLAHREAAWSAPSSAATTRARTARQSCAATQSGRPSVAVSGVESLGTEGGVVSSLVGQRKLKEQTVLDPPVFAFLTPSKATVVCAFNPNMAGHTNQPFPAMQSGQVGATVSQLTGGSCLPCRRQPKESSMDDERSDRGAAKELACSSTPSYPLC</sequence>
<evidence type="ECO:0000256" key="2">
    <source>
        <dbReference type="SAM" id="SignalP"/>
    </source>
</evidence>
<dbReference type="EMBL" id="GL876981">
    <property type="protein sequence ID" value="KLU92448.1"/>
    <property type="molecule type" value="Genomic_DNA"/>
</dbReference>
<accession>A0A0C4EF58</accession>
<keyword evidence="2" id="KW-0732">Signal</keyword>
<dbReference type="EMBL" id="ADBL01002807">
    <property type="status" value="NOT_ANNOTATED_CDS"/>
    <property type="molecule type" value="Genomic_DNA"/>
</dbReference>
<reference evidence="4" key="5">
    <citation type="submission" date="2015-06" db="UniProtKB">
        <authorList>
            <consortium name="EnsemblFungi"/>
        </authorList>
    </citation>
    <scope>IDENTIFICATION</scope>
    <source>
        <strain evidence="4">ATCC 64411</strain>
    </source>
</reference>
<dbReference type="eggNOG" id="ENOG502RATU">
    <property type="taxonomic scope" value="Eukaryota"/>
</dbReference>
<protein>
    <submittedName>
        <fullName evidence="3 4">Uncharacterized protein</fullName>
    </submittedName>
</protein>
<evidence type="ECO:0000313" key="3">
    <source>
        <dbReference type="EMBL" id="KLU92448.1"/>
    </source>
</evidence>
<gene>
    <name evidence="3" type="ORF">MAPG_11392</name>
</gene>
<reference evidence="5" key="1">
    <citation type="submission" date="2010-05" db="EMBL/GenBank/DDBJ databases">
        <title>The genome sequence of Magnaporthe poae strain ATCC 64411.</title>
        <authorList>
            <person name="Ma L.-J."/>
            <person name="Dead R."/>
            <person name="Young S."/>
            <person name="Zeng Q."/>
            <person name="Koehrsen M."/>
            <person name="Alvarado L."/>
            <person name="Berlin A."/>
            <person name="Chapman S.B."/>
            <person name="Chen Z."/>
            <person name="Freedman E."/>
            <person name="Gellesch M."/>
            <person name="Goldberg J."/>
            <person name="Griggs A."/>
            <person name="Gujja S."/>
            <person name="Heilman E.R."/>
            <person name="Heiman D."/>
            <person name="Hepburn T."/>
            <person name="Howarth C."/>
            <person name="Jen D."/>
            <person name="Larson L."/>
            <person name="Mehta T."/>
            <person name="Neiman D."/>
            <person name="Pearson M."/>
            <person name="Roberts A."/>
            <person name="Saif S."/>
            <person name="Shea T."/>
            <person name="Shenoy N."/>
            <person name="Sisk P."/>
            <person name="Stolte C."/>
            <person name="Sykes S."/>
            <person name="Walk T."/>
            <person name="White J."/>
            <person name="Yandava C."/>
            <person name="Haas B."/>
            <person name="Nusbaum C."/>
            <person name="Birren B."/>
        </authorList>
    </citation>
    <scope>NUCLEOTIDE SEQUENCE [LARGE SCALE GENOMIC DNA]</scope>
    <source>
        <strain evidence="5">ATCC 64411 / 73-15</strain>
    </source>
</reference>
<reference evidence="3" key="3">
    <citation type="submission" date="2011-03" db="EMBL/GenBank/DDBJ databases">
        <title>Annotation of Magnaporthe poae ATCC 64411.</title>
        <authorList>
            <person name="Ma L.-J."/>
            <person name="Dead R."/>
            <person name="Young S.K."/>
            <person name="Zeng Q."/>
            <person name="Gargeya S."/>
            <person name="Fitzgerald M."/>
            <person name="Haas B."/>
            <person name="Abouelleil A."/>
            <person name="Alvarado L."/>
            <person name="Arachchi H.M."/>
            <person name="Berlin A."/>
            <person name="Brown A."/>
            <person name="Chapman S.B."/>
            <person name="Chen Z."/>
            <person name="Dunbar C."/>
            <person name="Freedman E."/>
            <person name="Gearin G."/>
            <person name="Gellesch M."/>
            <person name="Goldberg J."/>
            <person name="Griggs A."/>
            <person name="Gujja S."/>
            <person name="Heiman D."/>
            <person name="Howarth C."/>
            <person name="Larson L."/>
            <person name="Lui A."/>
            <person name="MacDonald P.J.P."/>
            <person name="Mehta T."/>
            <person name="Montmayeur A."/>
            <person name="Murphy C."/>
            <person name="Neiman D."/>
            <person name="Pearson M."/>
            <person name="Priest M."/>
            <person name="Roberts A."/>
            <person name="Saif S."/>
            <person name="Shea T."/>
            <person name="Shenoy N."/>
            <person name="Sisk P."/>
            <person name="Stolte C."/>
            <person name="Sykes S."/>
            <person name="Yandava C."/>
            <person name="Wortman J."/>
            <person name="Nusbaum C."/>
            <person name="Birren B."/>
        </authorList>
    </citation>
    <scope>NUCLEOTIDE SEQUENCE</scope>
    <source>
        <strain evidence="3">ATCC 64411</strain>
    </source>
</reference>
<dbReference type="EnsemblFungi" id="MAPG_11392T0">
    <property type="protein sequence ID" value="MAPG_11392T0"/>
    <property type="gene ID" value="MAPG_11392"/>
</dbReference>
<dbReference type="Proteomes" id="UP000011715">
    <property type="component" value="Unassembled WGS sequence"/>
</dbReference>
<dbReference type="VEuPathDB" id="FungiDB:MAPG_11392"/>
<reference evidence="3" key="2">
    <citation type="submission" date="2010-05" db="EMBL/GenBank/DDBJ databases">
        <title>The Genome Sequence of Magnaporthe poae strain ATCC 64411.</title>
        <authorList>
            <consortium name="The Broad Institute Genome Sequencing Platform"/>
            <consortium name="Broad Institute Genome Sequencing Center for Infectious Disease"/>
            <person name="Ma L.-J."/>
            <person name="Dead R."/>
            <person name="Young S."/>
            <person name="Zeng Q."/>
            <person name="Koehrsen M."/>
            <person name="Alvarado L."/>
            <person name="Berlin A."/>
            <person name="Chapman S.B."/>
            <person name="Chen Z."/>
            <person name="Freedman E."/>
            <person name="Gellesch M."/>
            <person name="Goldberg J."/>
            <person name="Griggs A."/>
            <person name="Gujja S."/>
            <person name="Heilman E.R."/>
            <person name="Heiman D."/>
            <person name="Hepburn T."/>
            <person name="Howarth C."/>
            <person name="Jen D."/>
            <person name="Larson L."/>
            <person name="Mehta T."/>
            <person name="Neiman D."/>
            <person name="Pearson M."/>
            <person name="Roberts A."/>
            <person name="Saif S."/>
            <person name="Shea T."/>
            <person name="Shenoy N."/>
            <person name="Sisk P."/>
            <person name="Stolte C."/>
            <person name="Sykes S."/>
            <person name="Walk T."/>
            <person name="White J."/>
            <person name="Yandava C."/>
            <person name="Haas B."/>
            <person name="Nusbaum C."/>
            <person name="Birren B."/>
        </authorList>
    </citation>
    <scope>NUCLEOTIDE SEQUENCE</scope>
    <source>
        <strain evidence="3">ATCC 64411</strain>
    </source>
</reference>
<feature type="region of interest" description="Disordered" evidence="1">
    <location>
        <begin position="233"/>
        <end position="267"/>
    </location>
</feature>
<feature type="compositionally biased region" description="Basic and acidic residues" evidence="1">
    <location>
        <begin position="237"/>
        <end position="253"/>
    </location>
</feature>
<feature type="compositionally biased region" description="Low complexity" evidence="1">
    <location>
        <begin position="126"/>
        <end position="143"/>
    </location>
</feature>
<dbReference type="OrthoDB" id="10647964at2759"/>
<proteinExistence type="predicted"/>
<feature type="region of interest" description="Disordered" evidence="1">
    <location>
        <begin position="126"/>
        <end position="149"/>
    </location>
</feature>
<evidence type="ECO:0000313" key="4">
    <source>
        <dbReference type="EnsemblFungi" id="MAPG_11392T0"/>
    </source>
</evidence>
<name>A0A0C4EF58_MAGP6</name>
<feature type="chain" id="PRO_5009386023" evidence="2">
    <location>
        <begin position="27"/>
        <end position="267"/>
    </location>
</feature>
<feature type="compositionally biased region" description="Polar residues" evidence="1">
    <location>
        <begin position="258"/>
        <end position="267"/>
    </location>
</feature>
<organism evidence="4 5">
    <name type="scientific">Magnaporthiopsis poae (strain ATCC 64411 / 73-15)</name>
    <name type="common">Kentucky bluegrass fungus</name>
    <name type="synonym">Magnaporthe poae</name>
    <dbReference type="NCBI Taxonomy" id="644358"/>
    <lineage>
        <taxon>Eukaryota</taxon>
        <taxon>Fungi</taxon>
        <taxon>Dikarya</taxon>
        <taxon>Ascomycota</taxon>
        <taxon>Pezizomycotina</taxon>
        <taxon>Sordariomycetes</taxon>
        <taxon>Sordariomycetidae</taxon>
        <taxon>Magnaporthales</taxon>
        <taxon>Magnaporthaceae</taxon>
        <taxon>Magnaporthiopsis</taxon>
    </lineage>
</organism>